<name>A0A2R3Z9H5_9FLAO</name>
<dbReference type="RefSeq" id="WP_107013706.1">
    <property type="nucleotide sequence ID" value="NZ_CP028136.1"/>
</dbReference>
<evidence type="ECO:0000313" key="1">
    <source>
        <dbReference type="EMBL" id="AVR46935.1"/>
    </source>
</evidence>
<dbReference type="AlphaFoldDB" id="A0A2R3Z9H5"/>
<dbReference type="OrthoDB" id="1394134at2"/>
<reference evidence="2" key="1">
    <citation type="submission" date="2018-03" db="EMBL/GenBank/DDBJ databases">
        <title>Gramella fulva sp. nov., isolated from a dry surface of tidal flat.</title>
        <authorList>
            <person name="Hwang S.H."/>
            <person name="Hwang W.M."/>
            <person name="Kang K."/>
            <person name="Ahn T.-Y."/>
        </authorList>
    </citation>
    <scope>NUCLEOTIDE SEQUENCE [LARGE SCALE GENOMIC DNA]</scope>
    <source>
        <strain evidence="2">SH35</strain>
    </source>
</reference>
<dbReference type="EMBL" id="CP028136">
    <property type="protein sequence ID" value="AVR46935.1"/>
    <property type="molecule type" value="Genomic_DNA"/>
</dbReference>
<proteinExistence type="predicted"/>
<dbReference type="PROSITE" id="PS51257">
    <property type="entry name" value="PROKAR_LIPOPROTEIN"/>
    <property type="match status" value="1"/>
</dbReference>
<organism evidence="1 2">
    <name type="scientific">Christiangramia fulva</name>
    <dbReference type="NCBI Taxonomy" id="2126553"/>
    <lineage>
        <taxon>Bacteria</taxon>
        <taxon>Pseudomonadati</taxon>
        <taxon>Bacteroidota</taxon>
        <taxon>Flavobacteriia</taxon>
        <taxon>Flavobacteriales</taxon>
        <taxon>Flavobacteriaceae</taxon>
        <taxon>Christiangramia</taxon>
    </lineage>
</organism>
<keyword evidence="2" id="KW-1185">Reference proteome</keyword>
<protein>
    <submittedName>
        <fullName evidence="1">Uncharacterized protein</fullName>
    </submittedName>
</protein>
<accession>A0A2R3Z9H5</accession>
<dbReference type="Proteomes" id="UP000241507">
    <property type="component" value="Chromosome"/>
</dbReference>
<gene>
    <name evidence="1" type="ORF">C7S20_17635</name>
</gene>
<dbReference type="KEGG" id="grs:C7S20_17635"/>
<sequence>MKNIKNYFLYIGVLVLLLAGCSKEESGVMDDPQQNAKSVDLTFSAVLNDLANRSMSKAAFDEIPNCSATTPATAEISFSYGGNDYNTTVAILHDSDGYFTDYSEDLKIPVPNEGSVNVTLNEFKVFDSAHELIWAAPVATPEADFAGYVDQALPISFDVQDGSKPYIEVDVLCFDRRMANEYGYVFFDIMPKKVYPLCLFLNYCNADGRHYVANYSVDLFYAYGTPDEVKLYNHLEDNAMPTVGDYNNDPQNPLYYADPLCLVVPGKPDNLPADSPYLTLFIYPEDWTGNYGDIDNTPIEYPVSWEMIQNHLNGDGETAEYLHLLIGECEDALAGGGGGPTCNLSDPNANCDNDDLLNKCDPDNPNYATFDCDGDQIANKCDPDAAGYAGLDCDGDGIINSEDDCPDDATNTCNSVTACNLSISDPDQACEFRAATPGDPSLDYSFNGDFLEVNTDTGIPLLEDTGTGYGPNSGTFGITLTGSGVEYSFNTGTATVNEYLIEISDSNGGDVYCTDQSDDNMTVEGSFTYPIYVRVKVNICDPQ</sequence>
<evidence type="ECO:0000313" key="2">
    <source>
        <dbReference type="Proteomes" id="UP000241507"/>
    </source>
</evidence>